<keyword evidence="2 9" id="KW-0132">Cell division</keyword>
<dbReference type="InterPro" id="IPR050061">
    <property type="entry name" value="MurCDEF_pg_biosynth"/>
</dbReference>
<comment type="caution">
    <text evidence="13">The sequence shown here is derived from an EMBL/GenBank/DDBJ whole genome shotgun (WGS) entry which is preliminary data.</text>
</comment>
<keyword evidence="5 9" id="KW-0133">Cell shape</keyword>
<dbReference type="EMBL" id="JMIB01000008">
    <property type="protein sequence ID" value="KDM92536.1"/>
    <property type="molecule type" value="Genomic_DNA"/>
</dbReference>
<organism evidence="13 14">
    <name type="scientific">Photobacterium galatheae</name>
    <dbReference type="NCBI Taxonomy" id="1654360"/>
    <lineage>
        <taxon>Bacteria</taxon>
        <taxon>Pseudomonadati</taxon>
        <taxon>Pseudomonadota</taxon>
        <taxon>Gammaproteobacteria</taxon>
        <taxon>Vibrionales</taxon>
        <taxon>Vibrionaceae</taxon>
        <taxon>Photobacterium</taxon>
    </lineage>
</organism>
<dbReference type="GO" id="GO:0106418">
    <property type="term" value="F:UDP-N-acetylmuramate-L-alanyl-gamma-D-glutamyl-meso-2,6-diaminoheptanedioate ligase activity"/>
    <property type="evidence" value="ECO:0007669"/>
    <property type="project" value="UniProtKB-EC"/>
</dbReference>
<comment type="pathway">
    <text evidence="9">Cell wall biogenesis; peptidoglycan recycling.</text>
</comment>
<keyword evidence="1 9" id="KW-0436">Ligase</keyword>
<keyword evidence="3 9" id="KW-0547">Nucleotide-binding</keyword>
<dbReference type="Proteomes" id="UP000027192">
    <property type="component" value="Unassembled WGS sequence"/>
</dbReference>
<dbReference type="InterPro" id="IPR004101">
    <property type="entry name" value="Mur_ligase_C"/>
</dbReference>
<dbReference type="RefSeq" id="WP_036750301.1">
    <property type="nucleotide sequence ID" value="NZ_JAGSGC010000001.1"/>
</dbReference>
<keyword evidence="8 9" id="KW-0961">Cell wall biogenesis/degradation</keyword>
<comment type="similarity">
    <text evidence="9">Belongs to the MurCDEF family. Mpl subfamily.</text>
</comment>
<gene>
    <name evidence="9" type="primary">mpl</name>
    <name evidence="13" type="ORF">EA58_06225</name>
</gene>
<dbReference type="GO" id="GO:0005524">
    <property type="term" value="F:ATP binding"/>
    <property type="evidence" value="ECO:0007669"/>
    <property type="project" value="UniProtKB-UniRule"/>
</dbReference>
<evidence type="ECO:0000256" key="7">
    <source>
        <dbReference type="ARBA" id="ARBA00023306"/>
    </source>
</evidence>
<dbReference type="Pfam" id="PF08245">
    <property type="entry name" value="Mur_ligase_M"/>
    <property type="match status" value="1"/>
</dbReference>
<dbReference type="STRING" id="1654360.EA58_06225"/>
<name>A0A066RTU2_9GAMM</name>
<dbReference type="SUPFAM" id="SSF53244">
    <property type="entry name" value="MurD-like peptide ligases, peptide-binding domain"/>
    <property type="match status" value="1"/>
</dbReference>
<dbReference type="Gene3D" id="3.90.190.20">
    <property type="entry name" value="Mur ligase, C-terminal domain"/>
    <property type="match status" value="1"/>
</dbReference>
<reference evidence="13 14" key="1">
    <citation type="submission" date="2014-04" db="EMBL/GenBank/DDBJ databases">
        <title>Draft genome sequence of Photobacterium halotolerans S2753: a solonamide, ngercheumicin and holomycin producer.</title>
        <authorList>
            <person name="Machado H.R."/>
            <person name="Gram L."/>
        </authorList>
    </citation>
    <scope>NUCLEOTIDE SEQUENCE [LARGE SCALE GENOMIC DNA]</scope>
    <source>
        <strain evidence="13 14">S2753</strain>
    </source>
</reference>
<dbReference type="InterPro" id="IPR000713">
    <property type="entry name" value="Mur_ligase_N"/>
</dbReference>
<evidence type="ECO:0000256" key="1">
    <source>
        <dbReference type="ARBA" id="ARBA00022598"/>
    </source>
</evidence>
<evidence type="ECO:0000259" key="10">
    <source>
        <dbReference type="Pfam" id="PF01225"/>
    </source>
</evidence>
<evidence type="ECO:0000259" key="11">
    <source>
        <dbReference type="Pfam" id="PF02875"/>
    </source>
</evidence>
<dbReference type="HAMAP" id="MF_02020">
    <property type="entry name" value="Mpl"/>
    <property type="match status" value="1"/>
</dbReference>
<keyword evidence="14" id="KW-1185">Reference proteome</keyword>
<dbReference type="NCBIfam" id="TIGR01081">
    <property type="entry name" value="mpl"/>
    <property type="match status" value="1"/>
</dbReference>
<feature type="domain" description="Mur ligase N-terminal catalytic" evidence="10">
    <location>
        <begin position="2"/>
        <end position="101"/>
    </location>
</feature>
<dbReference type="FunFam" id="3.40.1190.10:FF:000003">
    <property type="entry name" value="UDP-N-acetylmuramate--L-alanyl-gamma-D-glutamyl-meso-2,6-diaminoheptandioate ligase"/>
    <property type="match status" value="1"/>
</dbReference>
<feature type="binding site" evidence="9">
    <location>
        <begin position="110"/>
        <end position="116"/>
    </location>
    <ligand>
        <name>ATP</name>
        <dbReference type="ChEBI" id="CHEBI:30616"/>
    </ligand>
</feature>
<dbReference type="InterPro" id="IPR036565">
    <property type="entry name" value="Mur-like_cat_sf"/>
</dbReference>
<accession>A0A066RTU2</accession>
<evidence type="ECO:0000256" key="5">
    <source>
        <dbReference type="ARBA" id="ARBA00022960"/>
    </source>
</evidence>
<evidence type="ECO:0000256" key="2">
    <source>
        <dbReference type="ARBA" id="ARBA00022618"/>
    </source>
</evidence>
<dbReference type="PANTHER" id="PTHR43445">
    <property type="entry name" value="UDP-N-ACETYLMURAMATE--L-ALANINE LIGASE-RELATED"/>
    <property type="match status" value="1"/>
</dbReference>
<keyword evidence="7 9" id="KW-0131">Cell cycle</keyword>
<dbReference type="GO" id="GO:0071555">
    <property type="term" value="P:cell wall organization"/>
    <property type="evidence" value="ECO:0007669"/>
    <property type="project" value="UniProtKB-KW"/>
</dbReference>
<dbReference type="OrthoDB" id="9804126at2"/>
<protein>
    <recommendedName>
        <fullName evidence="9">UDP-N-acetylmuramate--L-alanyl-gamma-D-glutamyl-meso-2,6-diaminoheptandioate ligase</fullName>
        <ecNumber evidence="9">6.3.2.45</ecNumber>
    </recommendedName>
    <alternativeName>
        <fullName evidence="9">Murein peptide ligase</fullName>
    </alternativeName>
    <alternativeName>
        <fullName evidence="9">UDP-N-acetylmuramate:L-alanyl-gamma-D-glutamyl-meso-diaminopimelate ligase</fullName>
    </alternativeName>
</protein>
<dbReference type="Gene3D" id="3.40.50.720">
    <property type="entry name" value="NAD(P)-binding Rossmann-like Domain"/>
    <property type="match status" value="1"/>
</dbReference>
<evidence type="ECO:0000256" key="6">
    <source>
        <dbReference type="ARBA" id="ARBA00022984"/>
    </source>
</evidence>
<dbReference type="Pfam" id="PF01225">
    <property type="entry name" value="Mur_ligase"/>
    <property type="match status" value="1"/>
</dbReference>
<dbReference type="AlphaFoldDB" id="A0A066RTU2"/>
<evidence type="ECO:0000256" key="4">
    <source>
        <dbReference type="ARBA" id="ARBA00022840"/>
    </source>
</evidence>
<keyword evidence="9" id="KW-0460">Magnesium</keyword>
<dbReference type="FunFam" id="3.40.50.720:FF:000161">
    <property type="entry name" value="UDP-N-acetylmuramate--L-alanyl-gamma-D-glutamyl-meso-2,6-diaminoheptandioate ligase"/>
    <property type="match status" value="1"/>
</dbReference>
<dbReference type="Gene3D" id="3.40.1190.10">
    <property type="entry name" value="Mur-like, catalytic domain"/>
    <property type="match status" value="1"/>
</dbReference>
<proteinExistence type="inferred from homology"/>
<evidence type="ECO:0000259" key="12">
    <source>
        <dbReference type="Pfam" id="PF08245"/>
    </source>
</evidence>
<comment type="cofactor">
    <cofactor evidence="9">
        <name>Mg(2+)</name>
        <dbReference type="ChEBI" id="CHEBI:18420"/>
    </cofactor>
</comment>
<dbReference type="GO" id="GO:0009252">
    <property type="term" value="P:peptidoglycan biosynthetic process"/>
    <property type="evidence" value="ECO:0007669"/>
    <property type="project" value="UniProtKB-UniRule"/>
</dbReference>
<evidence type="ECO:0000313" key="14">
    <source>
        <dbReference type="Proteomes" id="UP000027192"/>
    </source>
</evidence>
<evidence type="ECO:0000256" key="8">
    <source>
        <dbReference type="ARBA" id="ARBA00023316"/>
    </source>
</evidence>
<dbReference type="GO" id="GO:0009254">
    <property type="term" value="P:peptidoglycan turnover"/>
    <property type="evidence" value="ECO:0007669"/>
    <property type="project" value="UniProtKB-UniRule"/>
</dbReference>
<dbReference type="InterPro" id="IPR005757">
    <property type="entry name" value="Mpl"/>
</dbReference>
<feature type="domain" description="Mur ligase central" evidence="12">
    <location>
        <begin position="108"/>
        <end position="291"/>
    </location>
</feature>
<sequence>MHIHILGICGTFMGGAAMLAKQLGHKVTGSDANVYPPMSTMLESQGIEIIQGYDPAQLDPAPDLVVIGNAMSRGNPCVEYVLNKNLRYTSGPQWLQEFLLHDRWVLAVSGTHGKTTTASMLAWILEDCGYQPGFLVGGVLGNFGISARLGESCFFVVEADEYDSAFFDKRSKFVHYRPRTLIMNNLEFDHADIFSDLAAIQRQFHHLVRTVPGEGKILAPKGVTAIDETLAMGCWSELEYSGEDGDWQARKATDDGSEFEVLFEGCVVGTVRWDLVGDHNVSNALMAIAAARHVGVTPELACEALARFVNTKRRLELKGEQHGVKVYDDFAHHPTAVELTLGGLRAKVGNSRILAVLEPRSNTMKLGVHKADLAPALAAADEVFLFQPNSIPWSVQDIADLCTQPTVCEDDIDTLVKQIVAAARPGDNILVMSNGGFGGIHDKLLSALGGLNAAG</sequence>
<comment type="catalytic activity">
    <reaction evidence="9">
        <text>UDP-N-acetyl-alpha-D-muramate + L-alanyl-gamma-D-glutamyl-meso-2,6-diaminopimelate + ATP = UDP-N-acetyl-alpha-D-muramoyl-L-alanyl-gamma-D-glutamyl-meso-2,6-diaminopimelate + ADP + phosphate + H(+)</text>
        <dbReference type="Rhea" id="RHEA:29563"/>
        <dbReference type="ChEBI" id="CHEBI:15378"/>
        <dbReference type="ChEBI" id="CHEBI:30616"/>
        <dbReference type="ChEBI" id="CHEBI:43474"/>
        <dbReference type="ChEBI" id="CHEBI:61401"/>
        <dbReference type="ChEBI" id="CHEBI:70757"/>
        <dbReference type="ChEBI" id="CHEBI:83905"/>
        <dbReference type="ChEBI" id="CHEBI:456216"/>
        <dbReference type="EC" id="6.3.2.45"/>
    </reaction>
</comment>
<dbReference type="GO" id="GO:0008360">
    <property type="term" value="P:regulation of cell shape"/>
    <property type="evidence" value="ECO:0007669"/>
    <property type="project" value="UniProtKB-KW"/>
</dbReference>
<dbReference type="UniPathway" id="UPA00544"/>
<dbReference type="Pfam" id="PF02875">
    <property type="entry name" value="Mur_ligase_C"/>
    <property type="match status" value="1"/>
</dbReference>
<dbReference type="InterPro" id="IPR036615">
    <property type="entry name" value="Mur_ligase_C_dom_sf"/>
</dbReference>
<keyword evidence="6 9" id="KW-0573">Peptidoglycan synthesis</keyword>
<dbReference type="GO" id="GO:0051301">
    <property type="term" value="P:cell division"/>
    <property type="evidence" value="ECO:0007669"/>
    <property type="project" value="UniProtKB-KW"/>
</dbReference>
<evidence type="ECO:0000313" key="13">
    <source>
        <dbReference type="EMBL" id="KDM92536.1"/>
    </source>
</evidence>
<comment type="function">
    <text evidence="9">Reutilizes the intact tripeptide L-alanyl-gamma-D-glutamyl-meso-diaminopimelate by linking it to UDP-N-acetylmuramate.</text>
</comment>
<dbReference type="SUPFAM" id="SSF53623">
    <property type="entry name" value="MurD-like peptide ligases, catalytic domain"/>
    <property type="match status" value="1"/>
</dbReference>
<dbReference type="SUPFAM" id="SSF51984">
    <property type="entry name" value="MurCD N-terminal domain"/>
    <property type="match status" value="1"/>
</dbReference>
<evidence type="ECO:0000256" key="9">
    <source>
        <dbReference type="HAMAP-Rule" id="MF_02020"/>
    </source>
</evidence>
<evidence type="ECO:0000256" key="3">
    <source>
        <dbReference type="ARBA" id="ARBA00022741"/>
    </source>
</evidence>
<feature type="domain" description="Mur ligase C-terminal" evidence="11">
    <location>
        <begin position="313"/>
        <end position="435"/>
    </location>
</feature>
<dbReference type="EC" id="6.3.2.45" evidence="9"/>
<keyword evidence="4 9" id="KW-0067">ATP-binding</keyword>
<dbReference type="PANTHER" id="PTHR43445:SF5">
    <property type="entry name" value="UDP-N-ACETYLMURAMATE--L-ALANYL-GAMMA-D-GLUTAMYL-MESO-2,6-DIAMINOHEPTANDIOATE LIGASE"/>
    <property type="match status" value="1"/>
</dbReference>
<dbReference type="InterPro" id="IPR013221">
    <property type="entry name" value="Mur_ligase_cen"/>
</dbReference>